<proteinExistence type="inferred from homology"/>
<dbReference type="HAMAP" id="MF_00171">
    <property type="entry name" value="TruA"/>
    <property type="match status" value="1"/>
</dbReference>
<dbReference type="GO" id="GO:1990481">
    <property type="term" value="P:mRNA pseudouridine synthesis"/>
    <property type="evidence" value="ECO:0007669"/>
    <property type="project" value="TreeGrafter"/>
</dbReference>
<comment type="caution">
    <text evidence="6">The sequence shown here is derived from an EMBL/GenBank/DDBJ whole genome shotgun (WGS) entry which is preliminary data.</text>
</comment>
<feature type="domain" description="Pseudouridine synthase I TruA alpha/beta" evidence="5">
    <location>
        <begin position="300"/>
        <end position="431"/>
    </location>
</feature>
<dbReference type="RefSeq" id="XP_060288598.1">
    <property type="nucleotide sequence ID" value="XM_060433061.1"/>
</dbReference>
<dbReference type="InterPro" id="IPR020103">
    <property type="entry name" value="PsdUridine_synth_cat_dom_sf"/>
</dbReference>
<dbReference type="NCBIfam" id="TIGR00071">
    <property type="entry name" value="hisT_truA"/>
    <property type="match status" value="1"/>
</dbReference>
<accession>A0AAJ0C908</accession>
<dbReference type="GO" id="GO:0031119">
    <property type="term" value="P:tRNA pseudouridine synthesis"/>
    <property type="evidence" value="ECO:0007669"/>
    <property type="project" value="TreeGrafter"/>
</dbReference>
<evidence type="ECO:0000256" key="4">
    <source>
        <dbReference type="SAM" id="MobiDB-lite"/>
    </source>
</evidence>
<sequence length="605" mass="68049">MSNLSHAAQYIRRAYEVTTKHCARSLASRNPHRQTLRTFSINPRAMADQARDYKRWTKESLVKRVKCLEEELKRVEPSNPALGGPSPAPPADAIADAAAPDGKKQKKKRKLDPSKYSTRLIALKIAYLGKNYNGFEYQTSASVPTIEEELWKALTKSCLISPDKPDEVDFGPWEYSKCGRTDRGVSAFGQVIGIRVRSNRPLPRDDGDAADDDKPAWDPVADEIAYCRILNRLLPADIRAVAWCPNLPPGFSARFSCRERQYRYFFTQPAFAPMPSNMETARAGATVKEGWLDIQAMREAAKSFEGLHDFRNFCKVDPGKQMTNFMRRMFEADIVEVEDVQSAVPFLNGPDFRPDGVPGAPYPKVYYFHVRGSAFLWHQIRHMVGILFAVGQGLEPPSIVSELLDVEKHPRKPNYVMADEVPLVLWDCIFPDLDDPLLKGNHDTDFFEGEIKDSMDWLWLGEDSPLNLYGSSGVIDHLWGHWREKKMDELLANRLLDWASTRVSPVRATPISVPGPGKRPGSQRVFEGGNGAKYVGKYIPVLKRQLLQSPEEMNDKWAQTKGFANAEELSKTKNWRTALKEAKNDARTGAEAGEEGSVEMADASS</sequence>
<gene>
    <name evidence="6" type="ORF">QBC33DRAFT_7838</name>
</gene>
<dbReference type="InterPro" id="IPR020095">
    <property type="entry name" value="PsdUridine_synth_TruA_C"/>
</dbReference>
<dbReference type="Gene3D" id="3.30.70.660">
    <property type="entry name" value="Pseudouridine synthase I, catalytic domain, C-terminal subdomain"/>
    <property type="match status" value="1"/>
</dbReference>
<keyword evidence="3" id="KW-0413">Isomerase</keyword>
<dbReference type="CDD" id="cd02569">
    <property type="entry name" value="PseudoU_synth_ScPus3"/>
    <property type="match status" value="1"/>
</dbReference>
<reference evidence="6" key="1">
    <citation type="submission" date="2023-06" db="EMBL/GenBank/DDBJ databases">
        <title>Genome-scale phylogeny and comparative genomics of the fungal order Sordariales.</title>
        <authorList>
            <consortium name="Lawrence Berkeley National Laboratory"/>
            <person name="Hensen N."/>
            <person name="Bonometti L."/>
            <person name="Westerberg I."/>
            <person name="Brannstrom I.O."/>
            <person name="Guillou S."/>
            <person name="Cros-Aarteil S."/>
            <person name="Calhoun S."/>
            <person name="Haridas S."/>
            <person name="Kuo A."/>
            <person name="Mondo S."/>
            <person name="Pangilinan J."/>
            <person name="Riley R."/>
            <person name="Labutti K."/>
            <person name="Andreopoulos B."/>
            <person name="Lipzen A."/>
            <person name="Chen C."/>
            <person name="Yanf M."/>
            <person name="Daum C."/>
            <person name="Ng V."/>
            <person name="Clum A."/>
            <person name="Steindorff A."/>
            <person name="Ohm R."/>
            <person name="Martin F."/>
            <person name="Silar P."/>
            <person name="Natvig D."/>
            <person name="Lalanne C."/>
            <person name="Gautier V."/>
            <person name="Ament-Velasquez S.L."/>
            <person name="Kruys A."/>
            <person name="Hutchinson M.I."/>
            <person name="Powell A.J."/>
            <person name="Barry K."/>
            <person name="Miller A.N."/>
            <person name="Grigoriev I.V."/>
            <person name="Debuchy R."/>
            <person name="Gladieux P."/>
            <person name="Thoren M.H."/>
            <person name="Johannesson H."/>
        </authorList>
    </citation>
    <scope>NUCLEOTIDE SEQUENCE</scope>
    <source>
        <strain evidence="6">8032-3</strain>
    </source>
</reference>
<dbReference type="GO" id="GO:0009982">
    <property type="term" value="F:pseudouridine synthase activity"/>
    <property type="evidence" value="ECO:0007669"/>
    <property type="project" value="InterPro"/>
</dbReference>
<name>A0AAJ0C908_9PEZI</name>
<comment type="similarity">
    <text evidence="1">Belongs to the tRNA pseudouridine synthase TruA family.</text>
</comment>
<feature type="compositionally biased region" description="Low complexity" evidence="4">
    <location>
        <begin position="80"/>
        <end position="100"/>
    </location>
</feature>
<evidence type="ECO:0000259" key="5">
    <source>
        <dbReference type="Pfam" id="PF01416"/>
    </source>
</evidence>
<dbReference type="PANTHER" id="PTHR11142">
    <property type="entry name" value="PSEUDOURIDYLATE SYNTHASE"/>
    <property type="match status" value="1"/>
</dbReference>
<dbReference type="InterPro" id="IPR020094">
    <property type="entry name" value="TruA/RsuA/RluB/E/F_N"/>
</dbReference>
<evidence type="ECO:0000313" key="7">
    <source>
        <dbReference type="Proteomes" id="UP001244011"/>
    </source>
</evidence>
<dbReference type="GO" id="GO:0003723">
    <property type="term" value="F:RNA binding"/>
    <property type="evidence" value="ECO:0007669"/>
    <property type="project" value="InterPro"/>
</dbReference>
<keyword evidence="7" id="KW-1185">Reference proteome</keyword>
<dbReference type="InterPro" id="IPR001406">
    <property type="entry name" value="PsdUridine_synth_TruA"/>
</dbReference>
<organism evidence="6 7">
    <name type="scientific">Phialemonium atrogriseum</name>
    <dbReference type="NCBI Taxonomy" id="1093897"/>
    <lineage>
        <taxon>Eukaryota</taxon>
        <taxon>Fungi</taxon>
        <taxon>Dikarya</taxon>
        <taxon>Ascomycota</taxon>
        <taxon>Pezizomycotina</taxon>
        <taxon>Sordariomycetes</taxon>
        <taxon>Sordariomycetidae</taxon>
        <taxon>Cephalothecales</taxon>
        <taxon>Cephalothecaceae</taxon>
        <taxon>Phialemonium</taxon>
    </lineage>
</organism>
<feature type="region of interest" description="Disordered" evidence="4">
    <location>
        <begin position="76"/>
        <end position="113"/>
    </location>
</feature>
<keyword evidence="2" id="KW-0819">tRNA processing</keyword>
<feature type="region of interest" description="Disordered" evidence="4">
    <location>
        <begin position="581"/>
        <end position="605"/>
    </location>
</feature>
<dbReference type="Proteomes" id="UP001244011">
    <property type="component" value="Unassembled WGS sequence"/>
</dbReference>
<evidence type="ECO:0000256" key="3">
    <source>
        <dbReference type="ARBA" id="ARBA00023235"/>
    </source>
</evidence>
<dbReference type="EMBL" id="MU838997">
    <property type="protein sequence ID" value="KAK1772385.1"/>
    <property type="molecule type" value="Genomic_DNA"/>
</dbReference>
<protein>
    <submittedName>
        <fullName evidence="6">Pseudouridylate synthase</fullName>
    </submittedName>
</protein>
<evidence type="ECO:0000313" key="6">
    <source>
        <dbReference type="EMBL" id="KAK1772385.1"/>
    </source>
</evidence>
<dbReference type="InterPro" id="IPR041707">
    <property type="entry name" value="Pus3-like"/>
</dbReference>
<dbReference type="InterPro" id="IPR020097">
    <property type="entry name" value="PsdUridine_synth_TruA_a/b_dom"/>
</dbReference>
<dbReference type="GO" id="GO:0005634">
    <property type="term" value="C:nucleus"/>
    <property type="evidence" value="ECO:0007669"/>
    <property type="project" value="TreeGrafter"/>
</dbReference>
<dbReference type="GeneID" id="85316248"/>
<dbReference type="PANTHER" id="PTHR11142:SF5">
    <property type="entry name" value="TRNA PSEUDOURIDINE(38_39) SYNTHASE"/>
    <property type="match status" value="1"/>
</dbReference>
<dbReference type="AlphaFoldDB" id="A0AAJ0C908"/>
<evidence type="ECO:0000256" key="2">
    <source>
        <dbReference type="ARBA" id="ARBA00022694"/>
    </source>
</evidence>
<dbReference type="Gene3D" id="3.30.70.580">
    <property type="entry name" value="Pseudouridine synthase I, catalytic domain, N-terminal subdomain"/>
    <property type="match status" value="1"/>
</dbReference>
<evidence type="ECO:0000256" key="1">
    <source>
        <dbReference type="ARBA" id="ARBA00009375"/>
    </source>
</evidence>
<dbReference type="SUPFAM" id="SSF55120">
    <property type="entry name" value="Pseudouridine synthase"/>
    <property type="match status" value="1"/>
</dbReference>
<dbReference type="GO" id="GO:0005737">
    <property type="term" value="C:cytoplasm"/>
    <property type="evidence" value="ECO:0007669"/>
    <property type="project" value="TreeGrafter"/>
</dbReference>
<dbReference type="Pfam" id="PF01416">
    <property type="entry name" value="PseudoU_synth_1"/>
    <property type="match status" value="1"/>
</dbReference>